<keyword evidence="2" id="KW-1185">Reference proteome</keyword>
<evidence type="ECO:0000313" key="1">
    <source>
        <dbReference type="EMBL" id="KAI4315950.1"/>
    </source>
</evidence>
<proteinExistence type="predicted"/>
<comment type="caution">
    <text evidence="1">The sequence shown here is derived from an EMBL/GenBank/DDBJ whole genome shotgun (WGS) entry which is preliminary data.</text>
</comment>
<evidence type="ECO:0000313" key="2">
    <source>
        <dbReference type="Proteomes" id="UP000828941"/>
    </source>
</evidence>
<accession>A0ACB9LYF5</accession>
<dbReference type="EMBL" id="CM039435">
    <property type="protein sequence ID" value="KAI4315950.1"/>
    <property type="molecule type" value="Genomic_DNA"/>
</dbReference>
<sequence length="100" mass="11280">MCKEGIDQNKSKYLQFTKKNGKFSLRHREWIWRTQSGVDDESSIDSGSEKVSMSMPPECPLLVNDTIAVCVTSPRLDGALSYISRSICPWISQHSQAMPD</sequence>
<reference evidence="1 2" key="1">
    <citation type="journal article" date="2022" name="DNA Res.">
        <title>Chromosomal-level genome assembly of the orchid tree Bauhinia variegata (Leguminosae; Cercidoideae) supports the allotetraploid origin hypothesis of Bauhinia.</title>
        <authorList>
            <person name="Zhong Y."/>
            <person name="Chen Y."/>
            <person name="Zheng D."/>
            <person name="Pang J."/>
            <person name="Liu Y."/>
            <person name="Luo S."/>
            <person name="Meng S."/>
            <person name="Qian L."/>
            <person name="Wei D."/>
            <person name="Dai S."/>
            <person name="Zhou R."/>
        </authorList>
    </citation>
    <scope>NUCLEOTIDE SEQUENCE [LARGE SCALE GENOMIC DNA]</scope>
    <source>
        <strain evidence="1">BV-YZ2020</strain>
    </source>
</reference>
<name>A0ACB9LYF5_BAUVA</name>
<gene>
    <name evidence="1" type="ORF">L6164_023973</name>
</gene>
<protein>
    <submittedName>
        <fullName evidence="1">Uncharacterized protein</fullName>
    </submittedName>
</protein>
<dbReference type="Proteomes" id="UP000828941">
    <property type="component" value="Chromosome 10"/>
</dbReference>
<organism evidence="1 2">
    <name type="scientific">Bauhinia variegata</name>
    <name type="common">Purple orchid tree</name>
    <name type="synonym">Phanera variegata</name>
    <dbReference type="NCBI Taxonomy" id="167791"/>
    <lineage>
        <taxon>Eukaryota</taxon>
        <taxon>Viridiplantae</taxon>
        <taxon>Streptophyta</taxon>
        <taxon>Embryophyta</taxon>
        <taxon>Tracheophyta</taxon>
        <taxon>Spermatophyta</taxon>
        <taxon>Magnoliopsida</taxon>
        <taxon>eudicotyledons</taxon>
        <taxon>Gunneridae</taxon>
        <taxon>Pentapetalae</taxon>
        <taxon>rosids</taxon>
        <taxon>fabids</taxon>
        <taxon>Fabales</taxon>
        <taxon>Fabaceae</taxon>
        <taxon>Cercidoideae</taxon>
        <taxon>Cercideae</taxon>
        <taxon>Bauhiniinae</taxon>
        <taxon>Bauhinia</taxon>
    </lineage>
</organism>